<dbReference type="GO" id="GO:0051539">
    <property type="term" value="F:4 iron, 4 sulfur cluster binding"/>
    <property type="evidence" value="ECO:0007669"/>
    <property type="project" value="UniProtKB-KW"/>
</dbReference>
<keyword evidence="5" id="KW-0411">Iron-sulfur</keyword>
<evidence type="ECO:0000256" key="3">
    <source>
        <dbReference type="ARBA" id="ARBA00023002"/>
    </source>
</evidence>
<accession>A0A2T0RMB0</accession>
<dbReference type="GO" id="GO:0046872">
    <property type="term" value="F:metal ion binding"/>
    <property type="evidence" value="ECO:0007669"/>
    <property type="project" value="UniProtKB-KW"/>
</dbReference>
<name>A0A2T0RMB0_9RHOB</name>
<reference evidence="6 7" key="1">
    <citation type="submission" date="2018-03" db="EMBL/GenBank/DDBJ databases">
        <title>Genomic Encyclopedia of Archaeal and Bacterial Type Strains, Phase II (KMG-II): from individual species to whole genera.</title>
        <authorList>
            <person name="Goeker M."/>
        </authorList>
    </citation>
    <scope>NUCLEOTIDE SEQUENCE [LARGE SCALE GENOMIC DNA]</scope>
    <source>
        <strain evidence="6 7">DSM 29328</strain>
    </source>
</reference>
<dbReference type="PANTHER" id="PTHR43498">
    <property type="entry name" value="FERREDOXIN:COB-COM HETERODISULFIDE REDUCTASE SUBUNIT A"/>
    <property type="match status" value="1"/>
</dbReference>
<comment type="caution">
    <text evidence="6">The sequence shown here is derived from an EMBL/GenBank/DDBJ whole genome shotgun (WGS) entry which is preliminary data.</text>
</comment>
<evidence type="ECO:0000256" key="2">
    <source>
        <dbReference type="ARBA" id="ARBA00022723"/>
    </source>
</evidence>
<keyword evidence="1" id="KW-0004">4Fe-4S</keyword>
<gene>
    <name evidence="6" type="ORF">CLV78_107195</name>
</gene>
<keyword evidence="4" id="KW-0408">Iron</keyword>
<dbReference type="InterPro" id="IPR036188">
    <property type="entry name" value="FAD/NAD-bd_sf"/>
</dbReference>
<evidence type="ECO:0000256" key="4">
    <source>
        <dbReference type="ARBA" id="ARBA00023004"/>
    </source>
</evidence>
<dbReference type="AlphaFoldDB" id="A0A2T0RMB0"/>
<dbReference type="EMBL" id="PVTD01000007">
    <property type="protein sequence ID" value="PRY22271.1"/>
    <property type="molecule type" value="Genomic_DNA"/>
</dbReference>
<evidence type="ECO:0000313" key="7">
    <source>
        <dbReference type="Proteomes" id="UP000239480"/>
    </source>
</evidence>
<evidence type="ECO:0000256" key="5">
    <source>
        <dbReference type="ARBA" id="ARBA00023014"/>
    </source>
</evidence>
<sequence length="755" mass="82256">MIIEPPSGPRELRLEQLSADLVVVGGGLSGVCAAISAARGGSRVVLIQDRPVLGGNASSEVRLWILGATSHGGNNNRWAREGGIVNEVLLENQYRNPGGNPVILDTILQDWVAREKNLTVLVNTQVFHVEMERERIRRVQAFNSQNSTMYQVEGALFADSSGDGILVHMSGAAYRMGSEEASEFDEPMAPGDDYGKLLGHSMYFYTKDVGHRIDYVAPDFALKDVPSLIPRFRSFNAVEHGCSLWWIEWGGRLDTIHQSEEIKGELQKVVYGVWNYIKNSGSFPEAENLALEWVATIPGKRESRRAEGDYVLRQSDIIDQVEHEDNVTHGGWSIDLHPADGVYAQQGGCNQYHAKGVFGIPYRCMYSRNIENLFINGRLLSASHVAFGSTRVMATSGAVGQAIGTAASVCTRLGRAPQELSSDDGLAALKSALAEAGHHVPGYAPLAVGNLATGAALNVSSELFLDGLPPDAGWRPLSDSYAQMLPMRPGEGGSLTIPVRAERATSLAVEVRAAEKPGNHTPERVLQRQEFALAPGQGEIVVALPDTEQPCYGFLCLLENPDVAVGLSQQRVTGFLSVKQGGLDKVSTASRQEAPEGLGVESFDFWIPERRPKGQNIAFSANRPVHAFGKAALVSGPTRPTSAPNAWAAALTDAEPWITLDWQDGISARELVLYLDCDFDHPLESVQMRHADRVMPFLVHECEVECDGNVIAAIQDNRSPILRIALLEDETIHRLTIRPRNRQGCPVALFGIRVQ</sequence>
<dbReference type="InterPro" id="IPR039650">
    <property type="entry name" value="HdrA-like"/>
</dbReference>
<keyword evidence="2" id="KW-0479">Metal-binding</keyword>
<dbReference type="OrthoDB" id="9777740at2"/>
<dbReference type="SUPFAM" id="SSF51905">
    <property type="entry name" value="FAD/NAD(P)-binding domain"/>
    <property type="match status" value="1"/>
</dbReference>
<protein>
    <submittedName>
        <fullName evidence="6">FAD dependent oxidoreductase</fullName>
    </submittedName>
</protein>
<organism evidence="6 7">
    <name type="scientific">Aliiruegeria haliotis</name>
    <dbReference type="NCBI Taxonomy" id="1280846"/>
    <lineage>
        <taxon>Bacteria</taxon>
        <taxon>Pseudomonadati</taxon>
        <taxon>Pseudomonadota</taxon>
        <taxon>Alphaproteobacteria</taxon>
        <taxon>Rhodobacterales</taxon>
        <taxon>Roseobacteraceae</taxon>
        <taxon>Aliiruegeria</taxon>
    </lineage>
</organism>
<evidence type="ECO:0000313" key="6">
    <source>
        <dbReference type="EMBL" id="PRY22271.1"/>
    </source>
</evidence>
<keyword evidence="3" id="KW-0560">Oxidoreductase</keyword>
<dbReference type="PANTHER" id="PTHR43498:SF1">
    <property type="entry name" value="COB--COM HETERODISULFIDE REDUCTASE IRON-SULFUR SUBUNIT A"/>
    <property type="match status" value="1"/>
</dbReference>
<evidence type="ECO:0000256" key="1">
    <source>
        <dbReference type="ARBA" id="ARBA00022485"/>
    </source>
</evidence>
<dbReference type="RefSeq" id="WP_106206122.1">
    <property type="nucleotide sequence ID" value="NZ_PVTD01000007.1"/>
</dbReference>
<dbReference type="Pfam" id="PF12831">
    <property type="entry name" value="FAD_oxidored"/>
    <property type="match status" value="1"/>
</dbReference>
<dbReference type="Gene3D" id="3.50.50.60">
    <property type="entry name" value="FAD/NAD(P)-binding domain"/>
    <property type="match status" value="1"/>
</dbReference>
<proteinExistence type="predicted"/>
<dbReference type="GO" id="GO:0016491">
    <property type="term" value="F:oxidoreductase activity"/>
    <property type="evidence" value="ECO:0007669"/>
    <property type="project" value="UniProtKB-KW"/>
</dbReference>
<dbReference type="Proteomes" id="UP000239480">
    <property type="component" value="Unassembled WGS sequence"/>
</dbReference>
<keyword evidence="7" id="KW-1185">Reference proteome</keyword>